<dbReference type="EMBL" id="KZ852032">
    <property type="protein sequence ID" value="RDH39082.1"/>
    <property type="molecule type" value="Genomic_DNA"/>
</dbReference>
<accession>A0A3F3QJR1</accession>
<keyword evidence="2" id="KW-1185">Reference proteome</keyword>
<reference evidence="1 2" key="1">
    <citation type="submission" date="2018-07" db="EMBL/GenBank/DDBJ databases">
        <title>The genomes of Aspergillus section Nigri reveals drivers in fungal speciation.</title>
        <authorList>
            <consortium name="DOE Joint Genome Institute"/>
            <person name="Vesth T.C."/>
            <person name="Nybo J."/>
            <person name="Theobald S."/>
            <person name="Brandl J."/>
            <person name="Frisvad J.C."/>
            <person name="Nielsen K.F."/>
            <person name="Lyhne E.K."/>
            <person name="Kogle M.E."/>
            <person name="Kuo A."/>
            <person name="Riley R."/>
            <person name="Clum A."/>
            <person name="Nolan M."/>
            <person name="Lipzen A."/>
            <person name="Salamov A."/>
            <person name="Henrissat B."/>
            <person name="Wiebenga A."/>
            <person name="De vries R.P."/>
            <person name="Grigoriev I.V."/>
            <person name="Mortensen U.H."/>
            <person name="Andersen M.R."/>
            <person name="Baker S.E."/>
        </authorList>
    </citation>
    <scope>NUCLEOTIDE SEQUENCE [LARGE SCALE GENOMIC DNA]</scope>
    <source>
        <strain evidence="1 2">CBS 139.54b</strain>
    </source>
</reference>
<dbReference type="Proteomes" id="UP000253729">
    <property type="component" value="Unassembled WGS sequence"/>
</dbReference>
<name>A0A3F3QJR1_9EURO</name>
<organism evidence="1 2">
    <name type="scientific">Aspergillus welwitschiae</name>
    <dbReference type="NCBI Taxonomy" id="1341132"/>
    <lineage>
        <taxon>Eukaryota</taxon>
        <taxon>Fungi</taxon>
        <taxon>Dikarya</taxon>
        <taxon>Ascomycota</taxon>
        <taxon>Pezizomycotina</taxon>
        <taxon>Eurotiomycetes</taxon>
        <taxon>Eurotiomycetidae</taxon>
        <taxon>Eurotiales</taxon>
        <taxon>Aspergillaceae</taxon>
        <taxon>Aspergillus</taxon>
        <taxon>Aspergillus subgen. Circumdati</taxon>
    </lineage>
</organism>
<protein>
    <submittedName>
        <fullName evidence="1">Uncharacterized protein</fullName>
    </submittedName>
</protein>
<dbReference type="AlphaFoldDB" id="A0A3F3QJR1"/>
<dbReference type="RefSeq" id="XP_026632104.1">
    <property type="nucleotide sequence ID" value="XM_026766104.1"/>
</dbReference>
<sequence>MKDIVSVSYRHPRDERQIGVFPSTQLLLLPAAHHHNWEVSCEQMRSNAESPSNTTAHWLSRALHNVRRDAPPFYLDFGWTAPLMR</sequence>
<dbReference type="GeneID" id="38134460"/>
<evidence type="ECO:0000313" key="1">
    <source>
        <dbReference type="EMBL" id="RDH39082.1"/>
    </source>
</evidence>
<gene>
    <name evidence="1" type="ORF">BDQ94DRAFT_1428</name>
</gene>
<evidence type="ECO:0000313" key="2">
    <source>
        <dbReference type="Proteomes" id="UP000253729"/>
    </source>
</evidence>
<proteinExistence type="predicted"/>